<gene>
    <name evidence="2" type="ORF">SAMN05421769_2787</name>
</gene>
<dbReference type="GO" id="GO:0016757">
    <property type="term" value="F:glycosyltransferase activity"/>
    <property type="evidence" value="ECO:0007669"/>
    <property type="project" value="InterPro"/>
</dbReference>
<accession>A0A1N6HS43</accession>
<protein>
    <submittedName>
        <fullName evidence="2">Glycosyltransferase involved in cell wall bisynthesis</fullName>
    </submittedName>
</protein>
<dbReference type="EMBL" id="FSRQ01000002">
    <property type="protein sequence ID" value="SIO22495.1"/>
    <property type="molecule type" value="Genomic_DNA"/>
</dbReference>
<name>A0A1N6HS43_9FLAO</name>
<dbReference type="OrthoDB" id="139410at2"/>
<dbReference type="CDD" id="cd03801">
    <property type="entry name" value="GT4_PimA-like"/>
    <property type="match status" value="1"/>
</dbReference>
<sequence length="374" mass="43442">MKIGFYSVVPLEDKKNWSGTMFKMYEQLLIQGYEVVWIPRVLFTEKEEKRFRLIEKVFNKIFNRGYNRHLFTYKAKVAASRLEKNLKNFKVDVIFNPTHVNDFAYLKTDIPIVYLNDANVAQLLNYYHYYSGFGILSKIETKYLEKKTLKNSFYAVFSSDWASNFAINYYGINKEKVKTIKFGANIIVPEKIDFNKSTDHFTFLFLAVDWIRKRGMLAYESLKILKEKGYPVKMLIVGCNPEIKADWVTIIPFLNKNNPDEFREIQNHLLSSHFLFVPTKADCTPIAFCEAAGYGLPVISTDTGGVSAHVINGYNGCLLSAEAEAKDYANEIEKLLKSPEKVKEFSENARKLYDKELNWENWGNEFAKIIKKLK</sequence>
<dbReference type="PANTHER" id="PTHR12526">
    <property type="entry name" value="GLYCOSYLTRANSFERASE"/>
    <property type="match status" value="1"/>
</dbReference>
<keyword evidence="3" id="KW-1185">Reference proteome</keyword>
<dbReference type="AlphaFoldDB" id="A0A1N6HS43"/>
<evidence type="ECO:0000259" key="1">
    <source>
        <dbReference type="Pfam" id="PF00534"/>
    </source>
</evidence>
<organism evidence="2 3">
    <name type="scientific">Chryseobacterium scophthalmum</name>
    <dbReference type="NCBI Taxonomy" id="59733"/>
    <lineage>
        <taxon>Bacteria</taxon>
        <taxon>Pseudomonadati</taxon>
        <taxon>Bacteroidota</taxon>
        <taxon>Flavobacteriia</taxon>
        <taxon>Flavobacteriales</taxon>
        <taxon>Weeksellaceae</taxon>
        <taxon>Chryseobacterium group</taxon>
        <taxon>Chryseobacterium</taxon>
    </lineage>
</organism>
<dbReference type="STRING" id="59733.SAMN05421769_2787"/>
<evidence type="ECO:0000313" key="3">
    <source>
        <dbReference type="Proteomes" id="UP000184782"/>
    </source>
</evidence>
<dbReference type="Proteomes" id="UP000184782">
    <property type="component" value="Unassembled WGS sequence"/>
</dbReference>
<keyword evidence="2" id="KW-0808">Transferase</keyword>
<proteinExistence type="predicted"/>
<dbReference type="InterPro" id="IPR001296">
    <property type="entry name" value="Glyco_trans_1"/>
</dbReference>
<dbReference type="Gene3D" id="3.40.50.2000">
    <property type="entry name" value="Glycogen Phosphorylase B"/>
    <property type="match status" value="2"/>
</dbReference>
<dbReference type="Pfam" id="PF00534">
    <property type="entry name" value="Glycos_transf_1"/>
    <property type="match status" value="1"/>
</dbReference>
<feature type="domain" description="Glycosyl transferase family 1" evidence="1">
    <location>
        <begin position="195"/>
        <end position="351"/>
    </location>
</feature>
<reference evidence="3" key="1">
    <citation type="submission" date="2016-12" db="EMBL/GenBank/DDBJ databases">
        <authorList>
            <person name="Varghese N."/>
            <person name="Submissions S."/>
        </authorList>
    </citation>
    <scope>NUCLEOTIDE SEQUENCE [LARGE SCALE GENOMIC DNA]</scope>
    <source>
        <strain evidence="3">DSM 16779</strain>
    </source>
</reference>
<dbReference type="PANTHER" id="PTHR12526:SF637">
    <property type="entry name" value="GLYCOSYLTRANSFERASE EPSF-RELATED"/>
    <property type="match status" value="1"/>
</dbReference>
<evidence type="ECO:0000313" key="2">
    <source>
        <dbReference type="EMBL" id="SIO22495.1"/>
    </source>
</evidence>
<dbReference type="RefSeq" id="WP_074230893.1">
    <property type="nucleotide sequence ID" value="NZ_FSRQ01000002.1"/>
</dbReference>
<dbReference type="SUPFAM" id="SSF53756">
    <property type="entry name" value="UDP-Glycosyltransferase/glycogen phosphorylase"/>
    <property type="match status" value="1"/>
</dbReference>